<keyword evidence="1" id="KW-0472">Membrane</keyword>
<dbReference type="STRING" id="634430.SAMN04488241_102374"/>
<organism evidence="2 3">
    <name type="scientific">Sphingomonas rubra</name>
    <dbReference type="NCBI Taxonomy" id="634430"/>
    <lineage>
        <taxon>Bacteria</taxon>
        <taxon>Pseudomonadati</taxon>
        <taxon>Pseudomonadota</taxon>
        <taxon>Alphaproteobacteria</taxon>
        <taxon>Sphingomonadales</taxon>
        <taxon>Sphingomonadaceae</taxon>
        <taxon>Sphingomonas</taxon>
    </lineage>
</organism>
<protein>
    <submittedName>
        <fullName evidence="2">Putative transmembrane protein (PGPGW)</fullName>
    </submittedName>
</protein>
<keyword evidence="1 2" id="KW-0812">Transmembrane</keyword>
<sequence length="83" mass="9138">MRLGQLSAGTLLILLAPLTAPLPGPGATVMFVAGLVLVLRNSAWARRRFVRAKRRWPRAGALADRLMRRGSALRRRARAALPR</sequence>
<feature type="transmembrane region" description="Helical" evidence="1">
    <location>
        <begin position="29"/>
        <end position="45"/>
    </location>
</feature>
<proteinExistence type="predicted"/>
<evidence type="ECO:0000313" key="2">
    <source>
        <dbReference type="EMBL" id="SFP51168.1"/>
    </source>
</evidence>
<gene>
    <name evidence="2" type="ORF">SAMN04488241_102374</name>
</gene>
<dbReference type="EMBL" id="FOXP01000002">
    <property type="protein sequence ID" value="SFP51168.1"/>
    <property type="molecule type" value="Genomic_DNA"/>
</dbReference>
<name>A0A1I5QY20_9SPHN</name>
<dbReference type="AlphaFoldDB" id="A0A1I5QY20"/>
<keyword evidence="1" id="KW-1133">Transmembrane helix</keyword>
<reference evidence="3" key="1">
    <citation type="submission" date="2016-10" db="EMBL/GenBank/DDBJ databases">
        <authorList>
            <person name="Varghese N."/>
            <person name="Submissions S."/>
        </authorList>
    </citation>
    <scope>NUCLEOTIDE SEQUENCE [LARGE SCALE GENOMIC DNA]</scope>
    <source>
        <strain evidence="3">CGMCC 1.9113</strain>
    </source>
</reference>
<evidence type="ECO:0000256" key="1">
    <source>
        <dbReference type="SAM" id="Phobius"/>
    </source>
</evidence>
<accession>A0A1I5QY20</accession>
<dbReference type="Proteomes" id="UP000199586">
    <property type="component" value="Unassembled WGS sequence"/>
</dbReference>
<evidence type="ECO:0000313" key="3">
    <source>
        <dbReference type="Proteomes" id="UP000199586"/>
    </source>
</evidence>
<keyword evidence="3" id="KW-1185">Reference proteome</keyword>